<keyword evidence="4" id="KW-1185">Reference proteome</keyword>
<evidence type="ECO:0000313" key="4">
    <source>
        <dbReference type="Proteomes" id="UP000186309"/>
    </source>
</evidence>
<dbReference type="PANTHER" id="PTHR42760:SF133">
    <property type="entry name" value="3-OXOACYL-[ACYL-CARRIER-PROTEIN] REDUCTASE"/>
    <property type="match status" value="1"/>
</dbReference>
<dbReference type="STRING" id="1387353.BSF38_02047"/>
<dbReference type="InterPro" id="IPR002347">
    <property type="entry name" value="SDR_fam"/>
</dbReference>
<name>A0A1U7CNQ9_9BACT</name>
<accession>A0A1U7CNQ9</accession>
<dbReference type="Pfam" id="PF13561">
    <property type="entry name" value="adh_short_C2"/>
    <property type="match status" value="1"/>
</dbReference>
<sequence length="271" mass="28795">MIIKDKTAVLTGAGSGIGQAVAIELAQRGVGGLGLIDSSDSVINVARAINDRLGRPIAEAVIGDVTDAAFRTHAFDLIANKFGVPSICIPAAGISRDQLAVKVDKPTGKALVYPIEKFREVAEVNLIAPSYWALETIARIAEDRHRRGLTSWNPDEGIQGTIIFLGSVSSHGNTGQVAYSGAKAGLEGVAATLAKEAIYYGVRCAVIHPGYTDTPMVRALGDEYIKKNILPYTQLRRLIAPEEIADAIYFLICNSAVSGQLWADAGWHPTA</sequence>
<evidence type="ECO:0000256" key="1">
    <source>
        <dbReference type="ARBA" id="ARBA00006484"/>
    </source>
</evidence>
<dbReference type="PANTHER" id="PTHR42760">
    <property type="entry name" value="SHORT-CHAIN DEHYDROGENASES/REDUCTASES FAMILY MEMBER"/>
    <property type="match status" value="1"/>
</dbReference>
<protein>
    <submittedName>
        <fullName evidence="3">3-oxoacyl-[acyl-carrier-protein] reductase FabG</fullName>
        <ecNumber evidence="3">1.1.1.100</ecNumber>
    </submittedName>
</protein>
<dbReference type="OrthoDB" id="9803333at2"/>
<evidence type="ECO:0000313" key="3">
    <source>
        <dbReference type="EMBL" id="APW60572.1"/>
    </source>
</evidence>
<dbReference type="AlphaFoldDB" id="A0A1U7CNQ9"/>
<dbReference type="GO" id="GO:0048038">
    <property type="term" value="F:quinone binding"/>
    <property type="evidence" value="ECO:0007669"/>
    <property type="project" value="TreeGrafter"/>
</dbReference>
<dbReference type="KEGG" id="pbor:BSF38_02047"/>
<dbReference type="PRINTS" id="PR00081">
    <property type="entry name" value="GDHRDH"/>
</dbReference>
<proteinExistence type="inferred from homology"/>
<dbReference type="EMBL" id="CP019082">
    <property type="protein sequence ID" value="APW60572.1"/>
    <property type="molecule type" value="Genomic_DNA"/>
</dbReference>
<dbReference type="GO" id="GO:0006633">
    <property type="term" value="P:fatty acid biosynthetic process"/>
    <property type="evidence" value="ECO:0007669"/>
    <property type="project" value="TreeGrafter"/>
</dbReference>
<dbReference type="GO" id="GO:0004316">
    <property type="term" value="F:3-oxoacyl-[acyl-carrier-protein] reductase (NADPH) activity"/>
    <property type="evidence" value="ECO:0007669"/>
    <property type="project" value="UniProtKB-EC"/>
</dbReference>
<dbReference type="InterPro" id="IPR036291">
    <property type="entry name" value="NAD(P)-bd_dom_sf"/>
</dbReference>
<evidence type="ECO:0000256" key="2">
    <source>
        <dbReference type="ARBA" id="ARBA00023002"/>
    </source>
</evidence>
<reference evidence="4" key="1">
    <citation type="submission" date="2016-12" db="EMBL/GenBank/DDBJ databases">
        <title>Comparative genomics of four Isosphaeraceae planctomycetes: a common pool of plasmids and glycoside hydrolase genes.</title>
        <authorList>
            <person name="Ivanova A."/>
        </authorList>
    </citation>
    <scope>NUCLEOTIDE SEQUENCE [LARGE SCALE GENOMIC DNA]</scope>
    <source>
        <strain evidence="4">PX4</strain>
    </source>
</reference>
<dbReference type="Gene3D" id="3.40.50.720">
    <property type="entry name" value="NAD(P)-binding Rossmann-like Domain"/>
    <property type="match status" value="1"/>
</dbReference>
<dbReference type="SUPFAM" id="SSF51735">
    <property type="entry name" value="NAD(P)-binding Rossmann-fold domains"/>
    <property type="match status" value="1"/>
</dbReference>
<organism evidence="3 4">
    <name type="scientific">Paludisphaera borealis</name>
    <dbReference type="NCBI Taxonomy" id="1387353"/>
    <lineage>
        <taxon>Bacteria</taxon>
        <taxon>Pseudomonadati</taxon>
        <taxon>Planctomycetota</taxon>
        <taxon>Planctomycetia</taxon>
        <taxon>Isosphaerales</taxon>
        <taxon>Isosphaeraceae</taxon>
        <taxon>Paludisphaera</taxon>
    </lineage>
</organism>
<gene>
    <name evidence="3" type="primary">fabG_2</name>
    <name evidence="3" type="ORF">BSF38_02047</name>
</gene>
<keyword evidence="2 3" id="KW-0560">Oxidoreductase</keyword>
<dbReference type="RefSeq" id="WP_076345311.1">
    <property type="nucleotide sequence ID" value="NZ_CP019082.1"/>
</dbReference>
<comment type="similarity">
    <text evidence="1">Belongs to the short-chain dehydrogenases/reductases (SDR) family.</text>
</comment>
<dbReference type="Proteomes" id="UP000186309">
    <property type="component" value="Chromosome"/>
</dbReference>
<dbReference type="EC" id="1.1.1.100" evidence="3"/>